<dbReference type="Proteomes" id="UP000315947">
    <property type="component" value="Chromosome"/>
</dbReference>
<keyword evidence="2" id="KW-1185">Reference proteome</keyword>
<protein>
    <recommendedName>
        <fullName evidence="3">DUF5610 domain-containing protein</fullName>
    </recommendedName>
</protein>
<gene>
    <name evidence="1" type="ORF">FM037_15890</name>
</gene>
<evidence type="ECO:0000313" key="2">
    <source>
        <dbReference type="Proteomes" id="UP000315947"/>
    </source>
</evidence>
<sequence>MAINGVNPAITNSINNSFQLDKFNDGKAQELHLNLGEGKDYTIKVSENGQVSASRDLSHLSTVGRLKNAVVDFFSRASNKNESAFTTRASQIQSQVQKHITEVVPVNHLVKAAFNQPVSEFKNDAAYLKPGTNPEIATFDDVTAANKTRLGLENLDSGAQDFVKQNFSSFIIGKDTLFSRLTTGFQQEMEILFASDAAQNPVKLQEQQVALTEKYEDLSKKVNAEFNTQFVTPYAQQKNSDF</sequence>
<organism evidence="1 2">
    <name type="scientific">Shewanella psychropiezotolerans</name>
    <dbReference type="NCBI Taxonomy" id="2593655"/>
    <lineage>
        <taxon>Bacteria</taxon>
        <taxon>Pseudomonadati</taxon>
        <taxon>Pseudomonadota</taxon>
        <taxon>Gammaproteobacteria</taxon>
        <taxon>Alteromonadales</taxon>
        <taxon>Shewanellaceae</taxon>
        <taxon>Shewanella</taxon>
    </lineage>
</organism>
<reference evidence="1 2" key="1">
    <citation type="submission" date="2019-07" db="EMBL/GenBank/DDBJ databases">
        <title>Shewanella sp. YLB-06 whole genomic sequence.</title>
        <authorList>
            <person name="Yu L."/>
        </authorList>
    </citation>
    <scope>NUCLEOTIDE SEQUENCE [LARGE SCALE GENOMIC DNA]</scope>
    <source>
        <strain evidence="1 2">YLB-06</strain>
    </source>
</reference>
<accession>A0ABX5WZ86</accession>
<name>A0ABX5WZ86_9GAMM</name>
<proteinExistence type="predicted"/>
<evidence type="ECO:0008006" key="3">
    <source>
        <dbReference type="Google" id="ProtNLM"/>
    </source>
</evidence>
<dbReference type="RefSeq" id="WP_144046775.1">
    <property type="nucleotide sequence ID" value="NZ_CP041614.1"/>
</dbReference>
<dbReference type="EMBL" id="CP041614">
    <property type="protein sequence ID" value="QDO84416.1"/>
    <property type="molecule type" value="Genomic_DNA"/>
</dbReference>
<evidence type="ECO:0000313" key="1">
    <source>
        <dbReference type="EMBL" id="QDO84416.1"/>
    </source>
</evidence>